<dbReference type="InterPro" id="IPR042216">
    <property type="entry name" value="MitoNEET_CISD"/>
</dbReference>
<keyword evidence="1" id="KW-0001">2Fe-2S</keyword>
<evidence type="ECO:0000259" key="5">
    <source>
        <dbReference type="SMART" id="SM00704"/>
    </source>
</evidence>
<evidence type="ECO:0000313" key="7">
    <source>
        <dbReference type="Proteomes" id="UP000198733"/>
    </source>
</evidence>
<proteinExistence type="predicted"/>
<dbReference type="EMBL" id="FOEH01000001">
    <property type="protein sequence ID" value="SEP64037.1"/>
    <property type="molecule type" value="Genomic_DNA"/>
</dbReference>
<evidence type="ECO:0000256" key="2">
    <source>
        <dbReference type="ARBA" id="ARBA00022723"/>
    </source>
</evidence>
<evidence type="ECO:0000256" key="4">
    <source>
        <dbReference type="ARBA" id="ARBA00023014"/>
    </source>
</evidence>
<accession>A0A1H8ZIG2</accession>
<keyword evidence="7" id="KW-1185">Reference proteome</keyword>
<reference evidence="6 7" key="1">
    <citation type="submission" date="2016-10" db="EMBL/GenBank/DDBJ databases">
        <authorList>
            <person name="Varghese N."/>
            <person name="Submissions S."/>
        </authorList>
    </citation>
    <scope>NUCLEOTIDE SEQUENCE [LARGE SCALE GENOMIC DNA]</scope>
    <source>
        <strain evidence="6 7">CGMCC 1.7734</strain>
    </source>
</reference>
<name>A0A1H8ZIG2_9BACI</name>
<protein>
    <submittedName>
        <fullName evidence="6">Zn-finger domain of CDGSH type-containing protein</fullName>
    </submittedName>
</protein>
<sequence>MSDKGKIKVNNNGPLLVTGDVEMVDADGNVFETKKAFSLCRCGQSSNKPFCDGTHKKIGFESEPSAK</sequence>
<feature type="domain" description="Iron-binding zinc finger CDGSH type" evidence="5">
    <location>
        <begin position="26"/>
        <end position="61"/>
    </location>
</feature>
<keyword evidence="4" id="KW-0411">Iron-sulfur</keyword>
<keyword evidence="3" id="KW-0408">Iron</keyword>
<gene>
    <name evidence="6" type="ORF">SAMN05216232_0444</name>
</gene>
<dbReference type="Gene3D" id="3.40.5.90">
    <property type="entry name" value="CDGSH iron-sulfur domain, mitoNEET-type"/>
    <property type="match status" value="1"/>
</dbReference>
<dbReference type="RefSeq" id="WP_092501910.1">
    <property type="nucleotide sequence ID" value="NZ_FOEH01000001.1"/>
</dbReference>
<evidence type="ECO:0000313" key="6">
    <source>
        <dbReference type="EMBL" id="SEP64037.1"/>
    </source>
</evidence>
<dbReference type="Pfam" id="PF09360">
    <property type="entry name" value="zf-CDGSH"/>
    <property type="match status" value="1"/>
</dbReference>
<evidence type="ECO:0000256" key="1">
    <source>
        <dbReference type="ARBA" id="ARBA00022714"/>
    </source>
</evidence>
<keyword evidence="2" id="KW-0479">Metal-binding</keyword>
<dbReference type="InterPro" id="IPR018967">
    <property type="entry name" value="FeS-contain_CDGSH-typ"/>
</dbReference>
<dbReference type="Proteomes" id="UP000198733">
    <property type="component" value="Unassembled WGS sequence"/>
</dbReference>
<evidence type="ECO:0000256" key="3">
    <source>
        <dbReference type="ARBA" id="ARBA00023004"/>
    </source>
</evidence>
<comment type="caution">
    <text evidence="6">The sequence shown here is derived from an EMBL/GenBank/DDBJ whole genome shotgun (WGS) entry which is preliminary data.</text>
</comment>
<organism evidence="6 7">
    <name type="scientific">Virgibacillus subterraneus</name>
    <dbReference type="NCBI Taxonomy" id="621109"/>
    <lineage>
        <taxon>Bacteria</taxon>
        <taxon>Bacillati</taxon>
        <taxon>Bacillota</taxon>
        <taxon>Bacilli</taxon>
        <taxon>Bacillales</taxon>
        <taxon>Bacillaceae</taxon>
        <taxon>Virgibacillus</taxon>
    </lineage>
</organism>
<dbReference type="SMART" id="SM00704">
    <property type="entry name" value="ZnF_CDGSH"/>
    <property type="match status" value="1"/>
</dbReference>